<dbReference type="SUPFAM" id="SSF53335">
    <property type="entry name" value="S-adenosyl-L-methionine-dependent methyltransferases"/>
    <property type="match status" value="1"/>
</dbReference>
<organism evidence="1 2">
    <name type="scientific">Fusarium piperis</name>
    <dbReference type="NCBI Taxonomy" id="1435070"/>
    <lineage>
        <taxon>Eukaryota</taxon>
        <taxon>Fungi</taxon>
        <taxon>Dikarya</taxon>
        <taxon>Ascomycota</taxon>
        <taxon>Pezizomycotina</taxon>
        <taxon>Sordariomycetes</taxon>
        <taxon>Hypocreomycetidae</taxon>
        <taxon>Hypocreales</taxon>
        <taxon>Nectriaceae</taxon>
        <taxon>Fusarium</taxon>
        <taxon>Fusarium solani species complex</taxon>
    </lineage>
</organism>
<comment type="caution">
    <text evidence="1">The sequence shown here is derived from an EMBL/GenBank/DDBJ whole genome shotgun (WGS) entry which is preliminary data.</text>
</comment>
<dbReference type="OrthoDB" id="2013972at2759"/>
<evidence type="ECO:0000313" key="2">
    <source>
        <dbReference type="Proteomes" id="UP001140502"/>
    </source>
</evidence>
<dbReference type="InterPro" id="IPR029063">
    <property type="entry name" value="SAM-dependent_MTases_sf"/>
</dbReference>
<keyword evidence="2" id="KW-1185">Reference proteome</keyword>
<proteinExistence type="predicted"/>
<dbReference type="Gene3D" id="3.40.50.150">
    <property type="entry name" value="Vaccinia Virus protein VP39"/>
    <property type="match status" value="1"/>
</dbReference>
<accession>A0A9W9BP88</accession>
<reference evidence="1" key="1">
    <citation type="submission" date="2022-10" db="EMBL/GenBank/DDBJ databases">
        <title>Tapping the CABI collections for fungal endophytes: first genome assemblies for Collariella, Neodidymelliopsis, Ascochyta clinopodiicola, Didymella pomorum, Didymosphaeria variabile, Neocosmospora piperis and Neocucurbitaria cava.</title>
        <authorList>
            <person name="Hill R."/>
        </authorList>
    </citation>
    <scope>NUCLEOTIDE SEQUENCE</scope>
    <source>
        <strain evidence="1">IMI 366586</strain>
    </source>
</reference>
<dbReference type="Proteomes" id="UP001140502">
    <property type="component" value="Unassembled WGS sequence"/>
</dbReference>
<gene>
    <name evidence="1" type="ORF">N0V84_006531</name>
</gene>
<name>A0A9W9BP88_9HYPO</name>
<dbReference type="AlphaFoldDB" id="A0A9W9BP88"/>
<evidence type="ECO:0008006" key="3">
    <source>
        <dbReference type="Google" id="ProtNLM"/>
    </source>
</evidence>
<dbReference type="EMBL" id="JAPEUR010000130">
    <property type="protein sequence ID" value="KAJ4319078.1"/>
    <property type="molecule type" value="Genomic_DNA"/>
</dbReference>
<evidence type="ECO:0000313" key="1">
    <source>
        <dbReference type="EMBL" id="KAJ4319078.1"/>
    </source>
</evidence>
<sequence length="164" mass="18909">MRWLVGSISDWTALFKQAYRSLKPGGYIESYEPSSCIESDDGTAREDSALNQWGKFFVEGGRKLGRPFTIFEDGTQVKAMKEAGFVDIEERDFKDQQLRDIGSYMQLAFEQDAEGSVLFMATSLGWTKEEVVVFLTHFRREIRNKDIHSYFKQKVVWGRKPVEG</sequence>
<protein>
    <recommendedName>
        <fullName evidence="3">Methyltransferase</fullName>
    </recommendedName>
</protein>